<keyword evidence="1" id="KW-0732">Signal</keyword>
<dbReference type="AlphaFoldDB" id="A0AA36IVD2"/>
<evidence type="ECO:0000256" key="1">
    <source>
        <dbReference type="SAM" id="SignalP"/>
    </source>
</evidence>
<reference evidence="2" key="1">
    <citation type="submission" date="2023-08" db="EMBL/GenBank/DDBJ databases">
        <authorList>
            <person name="Chen Y."/>
            <person name="Shah S."/>
            <person name="Dougan E. K."/>
            <person name="Thang M."/>
            <person name="Chan C."/>
        </authorList>
    </citation>
    <scope>NUCLEOTIDE SEQUENCE</scope>
</reference>
<dbReference type="Proteomes" id="UP001178507">
    <property type="component" value="Unassembled WGS sequence"/>
</dbReference>
<evidence type="ECO:0000313" key="3">
    <source>
        <dbReference type="Proteomes" id="UP001178507"/>
    </source>
</evidence>
<keyword evidence="3" id="KW-1185">Reference proteome</keyword>
<feature type="signal peptide" evidence="1">
    <location>
        <begin position="1"/>
        <end position="19"/>
    </location>
</feature>
<accession>A0AA36IVD2</accession>
<dbReference type="InterPro" id="IPR017943">
    <property type="entry name" value="Bactericidal_perm-incr_a/b_dom"/>
</dbReference>
<name>A0AA36IVD2_9DINO</name>
<sequence>MAAALALLALWRIALVAEAGDDPLKTWLYSLQLHFPDSDDKSTEEGGTTQITTHDVECHNVKFDRIRTSEGYLLGDPGLDVYVSGLQLECSGKWKTTGTVSWLVVGDGTITAKLKGDNGARFKAEVKRHWGPIGWIKNARCDMELHFDVSLAGGLAVMVANVIQRMFSPYVSSYLETQIQTKACAAFDELLKEKLHKPIKFLNNLFYPPYSRSPLFAFSASLSMLAACRAAVVKVYLDSINHGLDLRRAHGIEKGYMSLARSLWEMYLDFKREQKELGVGHYEDKRYADFVEARDWNQAFNVPHVKFRTFRQTWFLNHQHGKEPEPW</sequence>
<proteinExistence type="predicted"/>
<dbReference type="EMBL" id="CAUJNA010002602">
    <property type="protein sequence ID" value="CAJ1393600.1"/>
    <property type="molecule type" value="Genomic_DNA"/>
</dbReference>
<gene>
    <name evidence="2" type="ORF">EVOR1521_LOCUS18430</name>
</gene>
<dbReference type="SUPFAM" id="SSF55394">
    <property type="entry name" value="Bactericidal permeability-increasing protein, BPI"/>
    <property type="match status" value="1"/>
</dbReference>
<organism evidence="2 3">
    <name type="scientific">Effrenium voratum</name>
    <dbReference type="NCBI Taxonomy" id="2562239"/>
    <lineage>
        <taxon>Eukaryota</taxon>
        <taxon>Sar</taxon>
        <taxon>Alveolata</taxon>
        <taxon>Dinophyceae</taxon>
        <taxon>Suessiales</taxon>
        <taxon>Symbiodiniaceae</taxon>
        <taxon>Effrenium</taxon>
    </lineage>
</organism>
<comment type="caution">
    <text evidence="2">The sequence shown here is derived from an EMBL/GenBank/DDBJ whole genome shotgun (WGS) entry which is preliminary data.</text>
</comment>
<protein>
    <submittedName>
        <fullName evidence="2">Uncharacterized protein</fullName>
    </submittedName>
</protein>
<evidence type="ECO:0000313" key="2">
    <source>
        <dbReference type="EMBL" id="CAJ1393600.1"/>
    </source>
</evidence>
<feature type="chain" id="PRO_5041214764" evidence="1">
    <location>
        <begin position="20"/>
        <end position="327"/>
    </location>
</feature>
<dbReference type="GO" id="GO:0008289">
    <property type="term" value="F:lipid binding"/>
    <property type="evidence" value="ECO:0007669"/>
    <property type="project" value="InterPro"/>
</dbReference>
<dbReference type="Gene3D" id="3.15.10.10">
    <property type="entry name" value="Bactericidal permeability-increasing protein, domain 1"/>
    <property type="match status" value="1"/>
</dbReference>